<feature type="compositionally biased region" description="Low complexity" evidence="1">
    <location>
        <begin position="196"/>
        <end position="212"/>
    </location>
</feature>
<dbReference type="PRINTS" id="PR01217">
    <property type="entry name" value="PRICHEXTENSN"/>
</dbReference>
<feature type="compositionally biased region" description="Pro residues" evidence="1">
    <location>
        <begin position="233"/>
        <end position="246"/>
    </location>
</feature>
<evidence type="ECO:0000259" key="2">
    <source>
        <dbReference type="Pfam" id="PF00454"/>
    </source>
</evidence>
<dbReference type="EMBL" id="JANYMP010000027">
    <property type="protein sequence ID" value="MCS7482876.1"/>
    <property type="molecule type" value="Genomic_DNA"/>
</dbReference>
<keyword evidence="4" id="KW-1185">Reference proteome</keyword>
<feature type="region of interest" description="Disordered" evidence="1">
    <location>
        <begin position="1"/>
        <end position="49"/>
    </location>
</feature>
<feature type="domain" description="PI3K/PI4K catalytic" evidence="2">
    <location>
        <begin position="334"/>
        <end position="437"/>
    </location>
</feature>
<organism evidence="3 4">
    <name type="scientific">Umezawaea endophytica</name>
    <dbReference type="NCBI Taxonomy" id="1654476"/>
    <lineage>
        <taxon>Bacteria</taxon>
        <taxon>Bacillati</taxon>
        <taxon>Actinomycetota</taxon>
        <taxon>Actinomycetes</taxon>
        <taxon>Pseudonocardiales</taxon>
        <taxon>Pseudonocardiaceae</taxon>
        <taxon>Umezawaea</taxon>
    </lineage>
</organism>
<sequence length="585" mass="59900">MAKVNPSTNPNPNGNPGNPPPPSAPPAPPGAPTGGSGFHTSESSIQALQTQAADLQTRYTEQANVLAGLRLAPNALGPIGMFAVPGLNDSNTNSVDRANDAAHTFSSVHDGLGATGKVYAQTDQLISDEFDKIVPDSGAKNPTGAPASAPPPPQPQHGPPVSTVAPVPGTTDPAPAVSPTAPGPQVSTVQPPPGAPGTTAPASAPTPQGGPQVNQVAPPPGADTTAPAAASPPAAPAAPAYTPPPGAGNLPASSAPTSQGGPQVNQAPSPGGTNPASSPTGSARAGGWPPGGNDHITGSRPISEGVNATHLVSFDDGTSGVYKPVVGENHSMRQGIPGNLAGREVAAYEVDQLLGLDVVPHTTMIDGPDGEGSVQRFVPSTEGKYYTTEYSDSDREKMAVLDYVIGNSDRHPHNYRTNEDGGVVAIDHGYSFPESPDPRMGIRSEFAYAAAIGQISLSPELLAKINAVDPADLRATLEANGISEPAITGTLARLDEIKENGAITGQQWPGRFVSHDRIGPYHNPIFGPYSDHAWRSQSLPTRSSFGYSFDTPVSHPPLGPADRLPSLEVLRRADQNENIIGRSGQ</sequence>
<evidence type="ECO:0000313" key="3">
    <source>
        <dbReference type="EMBL" id="MCS7482876.1"/>
    </source>
</evidence>
<dbReference type="AlphaFoldDB" id="A0A9X2VUH4"/>
<feature type="compositionally biased region" description="Polar residues" evidence="1">
    <location>
        <begin position="251"/>
        <end position="281"/>
    </location>
</feature>
<feature type="compositionally biased region" description="Low complexity" evidence="1">
    <location>
        <begin position="222"/>
        <end position="232"/>
    </location>
</feature>
<accession>A0A9X2VUH4</accession>
<dbReference type="InterPro" id="IPR000403">
    <property type="entry name" value="PI3/4_kinase_cat_dom"/>
</dbReference>
<evidence type="ECO:0000313" key="4">
    <source>
        <dbReference type="Proteomes" id="UP001141259"/>
    </source>
</evidence>
<comment type="caution">
    <text evidence="3">The sequence shown here is derived from an EMBL/GenBank/DDBJ whole genome shotgun (WGS) entry which is preliminary data.</text>
</comment>
<reference evidence="3" key="1">
    <citation type="submission" date="2022-08" db="EMBL/GenBank/DDBJ databases">
        <authorList>
            <person name="Tistechok S."/>
            <person name="Samborskyy M."/>
            <person name="Roman I."/>
        </authorList>
    </citation>
    <scope>NUCLEOTIDE SEQUENCE</scope>
    <source>
        <strain evidence="3">DSM 103496</strain>
    </source>
</reference>
<evidence type="ECO:0000256" key="1">
    <source>
        <dbReference type="SAM" id="MobiDB-lite"/>
    </source>
</evidence>
<feature type="compositionally biased region" description="Pro residues" evidence="1">
    <location>
        <begin position="17"/>
        <end position="31"/>
    </location>
</feature>
<feature type="region of interest" description="Disordered" evidence="1">
    <location>
        <begin position="133"/>
        <end position="302"/>
    </location>
</feature>
<proteinExistence type="predicted"/>
<dbReference type="RefSeq" id="WP_259628341.1">
    <property type="nucleotide sequence ID" value="NZ_JANYMP010000027.1"/>
</dbReference>
<gene>
    <name evidence="3" type="ORF">NZH93_39025</name>
</gene>
<feature type="compositionally biased region" description="Low complexity" evidence="1">
    <location>
        <begin position="1"/>
        <end position="16"/>
    </location>
</feature>
<dbReference type="Pfam" id="PF00454">
    <property type="entry name" value="PI3_PI4_kinase"/>
    <property type="match status" value="1"/>
</dbReference>
<feature type="compositionally biased region" description="Pro residues" evidence="1">
    <location>
        <begin position="148"/>
        <end position="158"/>
    </location>
</feature>
<dbReference type="Proteomes" id="UP001141259">
    <property type="component" value="Unassembled WGS sequence"/>
</dbReference>
<name>A0A9X2VUH4_9PSEU</name>
<protein>
    <recommendedName>
        <fullName evidence="2">PI3K/PI4K catalytic domain-containing protein</fullName>
    </recommendedName>
</protein>